<name>U5ELJ6_9DIPT</name>
<protein>
    <recommendedName>
        <fullName evidence="2">BESS domain-containing protein</fullName>
    </recommendedName>
</protein>
<feature type="non-terminal residue" evidence="1">
    <location>
        <position position="1"/>
    </location>
</feature>
<organism evidence="1">
    <name type="scientific">Corethrella appendiculata</name>
    <dbReference type="NCBI Taxonomy" id="1370023"/>
    <lineage>
        <taxon>Eukaryota</taxon>
        <taxon>Metazoa</taxon>
        <taxon>Ecdysozoa</taxon>
        <taxon>Arthropoda</taxon>
        <taxon>Hexapoda</taxon>
        <taxon>Insecta</taxon>
        <taxon>Pterygota</taxon>
        <taxon>Neoptera</taxon>
        <taxon>Endopterygota</taxon>
        <taxon>Diptera</taxon>
        <taxon>Nematocera</taxon>
        <taxon>Culicoidea</taxon>
        <taxon>Chaoboridae</taxon>
        <taxon>Corethrella</taxon>
    </lineage>
</organism>
<sequence length="264" mass="30625">IGQSKKKSYPQRFRKEWMLDRRFKKWLRPCTDEGKCMCIYCDSLIVTRIADIERHNRAKKHIVAAQEFASQVDGSSDEEDNFDKDFATLRKYKHNSFEIKKPKWKKVKEELITTDTTDEYNTISNSSTPNTNVTNKLQMSPPKKIVEKQQITKGPTFTAVVGSPTSNVSYNSNADNSKDEFSIFAQFVANQLQALPLELALLAQAQVSQVLTEARLKHLREKQEKESFTERIVEINVEREPNLKNYISSWSEQYNSNSRDDHTY</sequence>
<reference evidence="1" key="1">
    <citation type="journal article" date="2014" name="Insect Biochem. Mol. Biol.">
        <title>An insight into the sialome of the frog biting fly, Corethrella appendiculata.</title>
        <authorList>
            <person name="Ribeiro J.M.C."/>
            <person name="Chagas A.C."/>
            <person name="Pham V.M."/>
            <person name="Lounibos L.P."/>
            <person name="Calvo E."/>
        </authorList>
    </citation>
    <scope>NUCLEOTIDE SEQUENCE</scope>
    <source>
        <tissue evidence="1">Salivary glands</tissue>
    </source>
</reference>
<evidence type="ECO:0000313" key="1">
    <source>
        <dbReference type="EMBL" id="JAB55025.1"/>
    </source>
</evidence>
<evidence type="ECO:0008006" key="2">
    <source>
        <dbReference type="Google" id="ProtNLM"/>
    </source>
</evidence>
<dbReference type="EMBL" id="GANO01004846">
    <property type="protein sequence ID" value="JAB55025.1"/>
    <property type="molecule type" value="mRNA"/>
</dbReference>
<proteinExistence type="evidence at transcript level"/>
<dbReference type="AlphaFoldDB" id="U5ELJ6"/>
<accession>U5ELJ6</accession>